<keyword evidence="2" id="KW-0732">Signal</keyword>
<evidence type="ECO:0000259" key="6">
    <source>
        <dbReference type="Pfam" id="PF02872"/>
    </source>
</evidence>
<dbReference type="Proteomes" id="UP000007431">
    <property type="component" value="Unassembled WGS sequence"/>
</dbReference>
<dbReference type="VEuPathDB" id="FungiDB:SCHCODRAFT_02029557"/>
<dbReference type="EMBL" id="GL377303">
    <property type="protein sequence ID" value="EFJ00951.1"/>
    <property type="molecule type" value="Genomic_DNA"/>
</dbReference>
<name>D8PVZ8_SCHCM</name>
<feature type="region of interest" description="Disordered" evidence="4">
    <location>
        <begin position="482"/>
        <end position="502"/>
    </location>
</feature>
<dbReference type="GO" id="GO:0009166">
    <property type="term" value="P:nucleotide catabolic process"/>
    <property type="evidence" value="ECO:0007669"/>
    <property type="project" value="InterPro"/>
</dbReference>
<reference evidence="7 8" key="1">
    <citation type="journal article" date="2010" name="Nat. Biotechnol.">
        <title>Genome sequence of the model mushroom Schizophyllum commune.</title>
        <authorList>
            <person name="Ohm R.A."/>
            <person name="de Jong J.F."/>
            <person name="Lugones L.G."/>
            <person name="Aerts A."/>
            <person name="Kothe E."/>
            <person name="Stajich J.E."/>
            <person name="de Vries R.P."/>
            <person name="Record E."/>
            <person name="Levasseur A."/>
            <person name="Baker S.E."/>
            <person name="Bartholomew K.A."/>
            <person name="Coutinho P.M."/>
            <person name="Erdmann S."/>
            <person name="Fowler T.J."/>
            <person name="Gathman A.C."/>
            <person name="Lombard V."/>
            <person name="Henrissat B."/>
            <person name="Knabe N."/>
            <person name="Kuees U."/>
            <person name="Lilly W.W."/>
            <person name="Lindquist E."/>
            <person name="Lucas S."/>
            <person name="Magnuson J.K."/>
            <person name="Piumi F."/>
            <person name="Raudaskoski M."/>
            <person name="Salamov A."/>
            <person name="Schmutz J."/>
            <person name="Schwarze F.W.M.R."/>
            <person name="vanKuyk P.A."/>
            <person name="Horton J.S."/>
            <person name="Grigoriev I.V."/>
            <person name="Woesten H.A.B."/>
        </authorList>
    </citation>
    <scope>NUCLEOTIDE SEQUENCE [LARGE SCALE GENOMIC DNA]</scope>
    <source>
        <strain evidence="8">H4-8 / FGSC 9210</strain>
    </source>
</reference>
<proteinExistence type="inferred from homology"/>
<dbReference type="InterPro" id="IPR008334">
    <property type="entry name" value="5'-Nucleotdase_C"/>
</dbReference>
<comment type="similarity">
    <text evidence="1 3">Belongs to the 5'-nucleotidase family.</text>
</comment>
<dbReference type="InterPro" id="IPR029052">
    <property type="entry name" value="Metallo-depent_PP-like"/>
</dbReference>
<dbReference type="Gene3D" id="3.90.780.10">
    <property type="entry name" value="5'-Nucleotidase, C-terminal domain"/>
    <property type="match status" value="1"/>
</dbReference>
<dbReference type="InterPro" id="IPR006179">
    <property type="entry name" value="5_nucleotidase/apyrase"/>
</dbReference>
<evidence type="ECO:0000256" key="4">
    <source>
        <dbReference type="SAM" id="MobiDB-lite"/>
    </source>
</evidence>
<evidence type="ECO:0000256" key="2">
    <source>
        <dbReference type="ARBA" id="ARBA00022729"/>
    </source>
</evidence>
<dbReference type="InterPro" id="IPR036907">
    <property type="entry name" value="5'-Nucleotdase_C_sf"/>
</dbReference>
<dbReference type="OrthoDB" id="10252235at2759"/>
<keyword evidence="3" id="KW-0547">Nucleotide-binding</keyword>
<dbReference type="OMA" id="GETWYDF"/>
<dbReference type="InterPro" id="IPR004843">
    <property type="entry name" value="Calcineurin-like_PHP"/>
</dbReference>
<sequence length="682" mass="75590">MTTTLPLLHFNDVYRVNPQKLAPGSSDTIDVTQFAAMLDDLRQGWDARPDGAREGLVLFSGDVFAPSVESSVTRGSHMVPVMNEIAPDVSLTGNHDFDFGYPHLSKLIAGTKFPWVLSNIIDRNTGTVPDVLKEFYVLERCGLRIGVIGLVEKEWIGTVATWPANFEHRDMAETGLDLSRRLRDPQGEHRCDIVLALTHSRIPNDIALAKALFALSPSEQEKNPIADQHGVDLLLGGHDHLYYISKGVNAWENHEVNQDVLGAESDNGDVLVVKSGTDFRDLSEVLLELSDTPEGSVRRKVISKLTGKHHETKPGSPGSQGLKEVLKTVLSSITDTLKAPLCKTTTVLDCRSQLVRVEESAAGNWFADVVRHAYDDSLCVKGSGGADLVLLCGGTLRGDSQYGPGVITLGDILEILPFEDPIIVLELDGEAIWDALETGFSTWPAQEGRFPIVSGIRVSWDSRREPGNRVLGIWLQNEIEDSNDGGSNSGRSTPRLADGEPIKREKGGRLYKVVSREYMAQGYDGFTSLPGHRYLIDDEEGQLMSTIVRKYLLGSQFVNKMSHIIHRRPSTDGIMHQATLHAIARERHHRERRQRDARPENKAITQWKHAMDLALKHRRPKAHYREQFSVSQTEHMSEVDVYDGKSARAGKGVEVPKTKEVDPDLLVISPVVDGRMKDEGRS</sequence>
<dbReference type="GO" id="GO:0000166">
    <property type="term" value="F:nucleotide binding"/>
    <property type="evidence" value="ECO:0007669"/>
    <property type="project" value="UniProtKB-KW"/>
</dbReference>
<evidence type="ECO:0000256" key="1">
    <source>
        <dbReference type="ARBA" id="ARBA00006654"/>
    </source>
</evidence>
<evidence type="ECO:0008006" key="9">
    <source>
        <dbReference type="Google" id="ProtNLM"/>
    </source>
</evidence>
<dbReference type="Gene3D" id="3.60.21.10">
    <property type="match status" value="1"/>
</dbReference>
<dbReference type="STRING" id="578458.D8PVZ8"/>
<evidence type="ECO:0000313" key="7">
    <source>
        <dbReference type="EMBL" id="EFJ00951.1"/>
    </source>
</evidence>
<evidence type="ECO:0000256" key="3">
    <source>
        <dbReference type="RuleBase" id="RU362119"/>
    </source>
</evidence>
<dbReference type="PANTHER" id="PTHR11575:SF48">
    <property type="entry name" value="5'-NUCLEOTIDASE"/>
    <property type="match status" value="1"/>
</dbReference>
<dbReference type="RefSeq" id="XP_003035853.1">
    <property type="nucleotide sequence ID" value="XM_003035807.1"/>
</dbReference>
<feature type="domain" description="5'-Nucleotidase C-terminal" evidence="6">
    <location>
        <begin position="350"/>
        <end position="528"/>
    </location>
</feature>
<dbReference type="GO" id="GO:0016787">
    <property type="term" value="F:hydrolase activity"/>
    <property type="evidence" value="ECO:0007669"/>
    <property type="project" value="UniProtKB-KW"/>
</dbReference>
<accession>D8PVZ8</accession>
<dbReference type="SUPFAM" id="SSF55816">
    <property type="entry name" value="5'-nucleotidase (syn. UDP-sugar hydrolase), C-terminal domain"/>
    <property type="match status" value="1"/>
</dbReference>
<dbReference type="eggNOG" id="KOG4419">
    <property type="taxonomic scope" value="Eukaryota"/>
</dbReference>
<dbReference type="PANTHER" id="PTHR11575">
    <property type="entry name" value="5'-NUCLEOTIDASE-RELATED"/>
    <property type="match status" value="1"/>
</dbReference>
<gene>
    <name evidence="7" type="ORF">SCHCODRAFT_65612</name>
</gene>
<dbReference type="KEGG" id="scm:SCHCO_02029557"/>
<dbReference type="HOGENOM" id="CLU_005854_1_1_1"/>
<dbReference type="AlphaFoldDB" id="D8PVZ8"/>
<dbReference type="GeneID" id="9595628"/>
<keyword evidence="3" id="KW-0378">Hydrolase</keyword>
<feature type="domain" description="Calcineurin-like phosphoesterase" evidence="5">
    <location>
        <begin position="6"/>
        <end position="241"/>
    </location>
</feature>
<keyword evidence="8" id="KW-1185">Reference proteome</keyword>
<evidence type="ECO:0000313" key="8">
    <source>
        <dbReference type="Proteomes" id="UP000007431"/>
    </source>
</evidence>
<evidence type="ECO:0000259" key="5">
    <source>
        <dbReference type="Pfam" id="PF00149"/>
    </source>
</evidence>
<organism evidence="8">
    <name type="scientific">Schizophyllum commune (strain H4-8 / FGSC 9210)</name>
    <name type="common">Split gill fungus</name>
    <dbReference type="NCBI Taxonomy" id="578458"/>
    <lineage>
        <taxon>Eukaryota</taxon>
        <taxon>Fungi</taxon>
        <taxon>Dikarya</taxon>
        <taxon>Basidiomycota</taxon>
        <taxon>Agaricomycotina</taxon>
        <taxon>Agaricomycetes</taxon>
        <taxon>Agaricomycetidae</taxon>
        <taxon>Agaricales</taxon>
        <taxon>Schizophyllaceae</taxon>
        <taxon>Schizophyllum</taxon>
    </lineage>
</organism>
<dbReference type="PRINTS" id="PR01607">
    <property type="entry name" value="APYRASEFAMLY"/>
</dbReference>
<dbReference type="Pfam" id="PF00149">
    <property type="entry name" value="Metallophos"/>
    <property type="match status" value="1"/>
</dbReference>
<dbReference type="SUPFAM" id="SSF56300">
    <property type="entry name" value="Metallo-dependent phosphatases"/>
    <property type="match status" value="1"/>
</dbReference>
<dbReference type="Pfam" id="PF02872">
    <property type="entry name" value="5_nucleotid_C"/>
    <property type="match status" value="1"/>
</dbReference>
<protein>
    <recommendedName>
        <fullName evidence="9">5'-Nucleotidase C-terminal domain-containing protein</fullName>
    </recommendedName>
</protein>
<dbReference type="InParanoid" id="D8PVZ8"/>